<name>F0T6X4_METLA</name>
<keyword evidence="1" id="KW-0004">4Fe-4S</keyword>
<dbReference type="GO" id="GO:0051539">
    <property type="term" value="F:4 iron, 4 sulfur cluster binding"/>
    <property type="evidence" value="ECO:0007669"/>
    <property type="project" value="UniProtKB-KW"/>
</dbReference>
<dbReference type="GeneID" id="10277703"/>
<keyword evidence="1" id="KW-0411">Iron-sulfur</keyword>
<dbReference type="GO" id="GO:0052693">
    <property type="term" value="F:epoxyqueuosine reductase activity"/>
    <property type="evidence" value="ECO:0007669"/>
    <property type="project" value="TreeGrafter"/>
</dbReference>
<proteinExistence type="predicted"/>
<evidence type="ECO:0000313" key="2">
    <source>
        <dbReference type="EMBL" id="ADZ09494.1"/>
    </source>
</evidence>
<organism evidence="2 3">
    <name type="scientific">Methanobacterium lacus (strain AL-21)</name>
    <dbReference type="NCBI Taxonomy" id="877455"/>
    <lineage>
        <taxon>Archaea</taxon>
        <taxon>Methanobacteriati</taxon>
        <taxon>Methanobacteriota</taxon>
        <taxon>Methanomada group</taxon>
        <taxon>Methanobacteria</taxon>
        <taxon>Methanobacteriales</taxon>
        <taxon>Methanobacteriaceae</taxon>
        <taxon>Methanobacterium</taxon>
    </lineage>
</organism>
<dbReference type="STRING" id="877455.Metbo_1252"/>
<dbReference type="RefSeq" id="WP_013644845.1">
    <property type="nucleotide sequence ID" value="NC_015216.1"/>
</dbReference>
<evidence type="ECO:0000256" key="1">
    <source>
        <dbReference type="ARBA" id="ARBA00022485"/>
    </source>
</evidence>
<dbReference type="InterPro" id="IPR004453">
    <property type="entry name" value="QueG"/>
</dbReference>
<evidence type="ECO:0008006" key="4">
    <source>
        <dbReference type="Google" id="ProtNLM"/>
    </source>
</evidence>
<reference evidence="3" key="1">
    <citation type="submission" date="2011-02" db="EMBL/GenBank/DDBJ databases">
        <title>Complete sequence of Methanobacterium sp. AL-21.</title>
        <authorList>
            <consortium name="US DOE Joint Genome Institute"/>
            <person name="Lucas S."/>
            <person name="Copeland A."/>
            <person name="Lapidus A."/>
            <person name="Cheng J.-F."/>
            <person name="Goodwin L."/>
            <person name="Pitluck S."/>
            <person name="Chertkov O."/>
            <person name="Detter J.C."/>
            <person name="Han C."/>
            <person name="Tapia R."/>
            <person name="Land M."/>
            <person name="Hauser L."/>
            <person name="Kyrpides N."/>
            <person name="Ivanova N."/>
            <person name="Mikhailova N."/>
            <person name="Pagani I."/>
            <person name="Cadillo-Quiroz H."/>
            <person name="Imachi H."/>
            <person name="Zinder S."/>
            <person name="Liu W."/>
            <person name="Woyke T."/>
        </authorList>
    </citation>
    <scope>NUCLEOTIDE SEQUENCE [LARGE SCALE GENOMIC DNA]</scope>
    <source>
        <strain evidence="3">AL-21</strain>
    </source>
</reference>
<accession>F0T6X4</accession>
<dbReference type="OrthoDB" id="130074at2157"/>
<dbReference type="GO" id="GO:0008616">
    <property type="term" value="P:tRNA queuosine(34) biosynthetic process"/>
    <property type="evidence" value="ECO:0007669"/>
    <property type="project" value="InterPro"/>
</dbReference>
<dbReference type="eggNOG" id="arCOG02740">
    <property type="taxonomic scope" value="Archaea"/>
</dbReference>
<keyword evidence="1" id="KW-0408">Iron</keyword>
<protein>
    <recommendedName>
        <fullName evidence="4">4Fe-4S ferredoxin iron-sulfur binding domain-containing protein</fullName>
    </recommendedName>
</protein>
<dbReference type="PANTHER" id="PTHR30002">
    <property type="entry name" value="EPOXYQUEUOSINE REDUCTASE"/>
    <property type="match status" value="1"/>
</dbReference>
<keyword evidence="1" id="KW-0479">Metal-binding</keyword>
<gene>
    <name evidence="2" type="ordered locus">Metbo_1252</name>
</gene>
<sequence length="352" mass="39470">MQEKQDNWNEIVMDMAKTLGASHVGITTKNSLGDSHQTTDLDYILDGAESAVTFAVPFGDSDLDNDIDMYLKKQDHKKLETAKVRATTLANGIALEISGLLNQVGYETVPVHANFVYRKDSPTEYRVPPLSHKLLAFRGGIGHIGYSGMIITKEYGANIALASVVTNAKLKATEALPEDDNYCNNCKLCSKVCLGDYMINEEYEDKIDGIKYKTAKKAHPMRCSYVCTGSTGYKNGNWSTWSPARFEIPESDDELIEIFQKKAIPAQNERNKINGIEGGFFHPFYPGYKIEYTCSMCQIICHPKKEVRNDRYNKLVKSGVIIEENGEKKSVTPKKADQIFDSISIDKKKLYK</sequence>
<dbReference type="HOGENOM" id="CLU_065301_0_0_2"/>
<keyword evidence="3" id="KW-1185">Reference proteome</keyword>
<dbReference type="PANTHER" id="PTHR30002:SF4">
    <property type="entry name" value="EPOXYQUEUOSINE REDUCTASE"/>
    <property type="match status" value="1"/>
</dbReference>
<evidence type="ECO:0000313" key="3">
    <source>
        <dbReference type="Proteomes" id="UP000007490"/>
    </source>
</evidence>
<dbReference type="AlphaFoldDB" id="F0T6X4"/>
<dbReference type="KEGG" id="mel:Metbo_1252"/>
<dbReference type="EMBL" id="CP002551">
    <property type="protein sequence ID" value="ADZ09494.1"/>
    <property type="molecule type" value="Genomic_DNA"/>
</dbReference>
<dbReference type="Proteomes" id="UP000007490">
    <property type="component" value="Chromosome"/>
</dbReference>
<reference evidence="2 3" key="2">
    <citation type="journal article" date="2014" name="Int. J. Syst. Evol. Microbiol.">
        <title>Methanobacterium paludis sp. nov. and a novel strain of Methanobacterium lacus isolated from northern peatlands.</title>
        <authorList>
            <person name="Cadillo-Quiroz H."/>
            <person name="Brauer S.L."/>
            <person name="Goodson N."/>
            <person name="Yavitt J.B."/>
            <person name="Zinder S.H."/>
        </authorList>
    </citation>
    <scope>NUCLEOTIDE SEQUENCE [LARGE SCALE GENOMIC DNA]</scope>
    <source>
        <strain evidence="2 3">AL-21</strain>
    </source>
</reference>